<dbReference type="Proteomes" id="UP000321039">
    <property type="component" value="Unassembled WGS sequence"/>
</dbReference>
<dbReference type="SUPFAM" id="SSF51735">
    <property type="entry name" value="NAD(P)-binding Rossmann-fold domains"/>
    <property type="match status" value="1"/>
</dbReference>
<protein>
    <submittedName>
        <fullName evidence="5">SDR family oxidoreductase</fullName>
    </submittedName>
</protein>
<keyword evidence="6" id="KW-1185">Reference proteome</keyword>
<evidence type="ECO:0000313" key="6">
    <source>
        <dbReference type="Proteomes" id="UP000321039"/>
    </source>
</evidence>
<dbReference type="Pfam" id="PF00106">
    <property type="entry name" value="adh_short"/>
    <property type="match status" value="1"/>
</dbReference>
<accession>A0A5C8ZRJ0</accession>
<dbReference type="InterPro" id="IPR002347">
    <property type="entry name" value="SDR_fam"/>
</dbReference>
<dbReference type="PANTHER" id="PTHR43618">
    <property type="entry name" value="7-ALPHA-HYDROXYSTEROID DEHYDROGENASE"/>
    <property type="match status" value="1"/>
</dbReference>
<dbReference type="PRINTS" id="PR00080">
    <property type="entry name" value="SDRFAMILY"/>
</dbReference>
<dbReference type="RefSeq" id="WP_148069907.1">
    <property type="nucleotide sequence ID" value="NZ_VRZA01000008.1"/>
</dbReference>
<gene>
    <name evidence="5" type="ORF">FV139_18175</name>
</gene>
<dbReference type="PROSITE" id="PS00061">
    <property type="entry name" value="ADH_SHORT"/>
    <property type="match status" value="1"/>
</dbReference>
<dbReference type="FunFam" id="3.40.50.720:FF:000084">
    <property type="entry name" value="Short-chain dehydrogenase reductase"/>
    <property type="match status" value="1"/>
</dbReference>
<comment type="similarity">
    <text evidence="1 4">Belongs to the short-chain dehydrogenases/reductases (SDR) family.</text>
</comment>
<dbReference type="Gene3D" id="3.40.50.720">
    <property type="entry name" value="NAD(P)-binding Rossmann-like Domain"/>
    <property type="match status" value="1"/>
</dbReference>
<dbReference type="PANTHER" id="PTHR43618:SF8">
    <property type="entry name" value="7ALPHA-HYDROXYSTEROID DEHYDROGENASE"/>
    <property type="match status" value="1"/>
</dbReference>
<dbReference type="InterPro" id="IPR052178">
    <property type="entry name" value="Sec_Metab_Biosynth_SDR"/>
</dbReference>
<dbReference type="EMBL" id="VRZA01000008">
    <property type="protein sequence ID" value="TXS90192.1"/>
    <property type="molecule type" value="Genomic_DNA"/>
</dbReference>
<keyword evidence="2" id="KW-0521">NADP</keyword>
<dbReference type="InterPro" id="IPR020904">
    <property type="entry name" value="Sc_DH/Rdtase_CS"/>
</dbReference>
<evidence type="ECO:0000256" key="3">
    <source>
        <dbReference type="ARBA" id="ARBA00023002"/>
    </source>
</evidence>
<evidence type="ECO:0000256" key="4">
    <source>
        <dbReference type="RuleBase" id="RU000363"/>
    </source>
</evidence>
<organism evidence="5 6">
    <name type="scientific">Parahaliea maris</name>
    <dbReference type="NCBI Taxonomy" id="2716870"/>
    <lineage>
        <taxon>Bacteria</taxon>
        <taxon>Pseudomonadati</taxon>
        <taxon>Pseudomonadota</taxon>
        <taxon>Gammaproteobacteria</taxon>
        <taxon>Cellvibrionales</taxon>
        <taxon>Halieaceae</taxon>
        <taxon>Parahaliea</taxon>
    </lineage>
</organism>
<proteinExistence type="inferred from homology"/>
<evidence type="ECO:0000256" key="2">
    <source>
        <dbReference type="ARBA" id="ARBA00022857"/>
    </source>
</evidence>
<dbReference type="GO" id="GO:0016491">
    <property type="term" value="F:oxidoreductase activity"/>
    <property type="evidence" value="ECO:0007669"/>
    <property type="project" value="UniProtKB-KW"/>
</dbReference>
<keyword evidence="3" id="KW-0560">Oxidoreductase</keyword>
<reference evidence="5 6" key="1">
    <citation type="submission" date="2019-08" db="EMBL/GenBank/DDBJ databases">
        <title>Parahaliea maris sp. nov., isolated from the surface seawater.</title>
        <authorList>
            <person name="Liu Y."/>
        </authorList>
    </citation>
    <scope>NUCLEOTIDE SEQUENCE [LARGE SCALE GENOMIC DNA]</scope>
    <source>
        <strain evidence="5 6">HSLHS9</strain>
    </source>
</reference>
<dbReference type="InterPro" id="IPR036291">
    <property type="entry name" value="NAD(P)-bd_dom_sf"/>
</dbReference>
<evidence type="ECO:0000313" key="5">
    <source>
        <dbReference type="EMBL" id="TXS90192.1"/>
    </source>
</evidence>
<sequence length="256" mass="27201">MQELFDVQGRVVVVTGGSRGIGAMIAQGFLESGARVYITARKAEELQETRERLSAFGECVAIVSDLSTLAGVEAFAADLAERESGLDILVNNAGATWGAPVESFPEAGWDKTMNLNVKAPFFLTQRLLPLLRAAAGTGRRSRVINIGSVNGLAIDREMQNFAYSASKAAIHHLTRHLALELAESGINVNAIAPGLFPSQMTAYMLESGEDLGAHFPIHRVGNMEDAAGTAIFLSSRASEWMTGQVLALDGGALLQA</sequence>
<dbReference type="PRINTS" id="PR00081">
    <property type="entry name" value="GDHRDH"/>
</dbReference>
<evidence type="ECO:0000256" key="1">
    <source>
        <dbReference type="ARBA" id="ARBA00006484"/>
    </source>
</evidence>
<name>A0A5C8ZRJ0_9GAMM</name>
<dbReference type="AlphaFoldDB" id="A0A5C8ZRJ0"/>
<comment type="caution">
    <text evidence="5">The sequence shown here is derived from an EMBL/GenBank/DDBJ whole genome shotgun (WGS) entry which is preliminary data.</text>
</comment>